<keyword evidence="6" id="KW-1185">Reference proteome</keyword>
<sequence>MSFVTTQPEMLTSAAGDMHGNGSEMAAKNNAAAGPATGVGPAAIDEMSTLTAVQLVTHAQTYQVVAAQVMPIHDDLMTTLAAGAGSYAATEAANASG</sequence>
<dbReference type="EMBL" id="CP015267">
    <property type="protein sequence ID" value="ASL14445.1"/>
    <property type="molecule type" value="Genomic_DNA"/>
</dbReference>
<dbReference type="Proteomes" id="UP001529272">
    <property type="component" value="Unassembled WGS sequence"/>
</dbReference>
<dbReference type="KEGG" id="mchi:AN480_09495"/>
<evidence type="ECO:0000256" key="1">
    <source>
        <dbReference type="SAM" id="MobiDB-lite"/>
    </source>
</evidence>
<gene>
    <name evidence="3" type="ORF">MYCOZU2_02026</name>
    <name evidence="4" type="ORF">QRB35_29995</name>
</gene>
<name>A0A1Y0T3J1_MYCIT</name>
<organism evidence="3 5">
    <name type="scientific">Mycobacterium intracellulare subsp. chimaera</name>
    <dbReference type="NCBI Taxonomy" id="222805"/>
    <lineage>
        <taxon>Bacteria</taxon>
        <taxon>Bacillati</taxon>
        <taxon>Actinomycetota</taxon>
        <taxon>Actinomycetes</taxon>
        <taxon>Mycobacteriales</taxon>
        <taxon>Mycobacteriaceae</taxon>
        <taxon>Mycobacterium</taxon>
        <taxon>Mycobacterium avium complex (MAC)</taxon>
    </lineage>
</organism>
<reference evidence="6" key="3">
    <citation type="submission" date="2023-06" db="EMBL/GenBank/DDBJ databases">
        <title>Itaconate inhibition of nontuberculous mycobacteria.</title>
        <authorList>
            <person name="Spilker T."/>
        </authorList>
    </citation>
    <scope>NUCLEOTIDE SEQUENCE [LARGE SCALE GENOMIC DNA]</scope>
    <source>
        <strain evidence="6">FLAC1071</strain>
    </source>
</reference>
<reference evidence="4" key="4">
    <citation type="submission" date="2023-06" db="EMBL/GenBank/DDBJ databases">
        <authorList>
            <person name="Spilker T."/>
        </authorList>
    </citation>
    <scope>NUCLEOTIDE SEQUENCE</scope>
    <source>
        <strain evidence="4">FLAC1071</strain>
    </source>
</reference>
<dbReference type="InterPro" id="IPR000084">
    <property type="entry name" value="PE-PGRS_N"/>
</dbReference>
<reference evidence="3 5" key="1">
    <citation type="journal article" date="2017" name="Lancet Infect. Dis.">
        <title>Global outbreak of severe Mycobacterium chimaera disease after cardiac surgery: a molecular epidemiological study.</title>
        <authorList>
            <person name="van Ingen J."/>
            <person name="Kohl T."/>
            <person name="Kranzer K."/>
            <person name="Hasse B."/>
            <person name="Keller P."/>
            <person name="Szafranska A."/>
            <person name="Hillemann D."/>
            <person name="Chand M."/>
            <person name="Schreiber P."/>
            <person name="Sommerstein R."/>
            <person name="Berger C."/>
            <person name="Genoni M."/>
            <person name="Ruegg C."/>
            <person name="Troillet N."/>
            <person name="Widmer A.F."/>
            <person name="Becker S.L."/>
            <person name="Herrmann M."/>
            <person name="Eckmanns T."/>
            <person name="Haller S."/>
            <person name="Hoeller C."/>
            <person name="Debast S.B."/>
            <person name="Wolfhagen M.J."/>
            <person name="Hopman J."/>
            <person name="Kluytmans J."/>
            <person name="Langelaar M."/>
            <person name="Notermans D.W."/>
            <person name="ten Oever J."/>
            <person name="van den Barselaar P."/>
            <person name="Vonk A.B.A."/>
            <person name="Vos M.C."/>
            <person name="Ahmed N."/>
            <person name="Brown T."/>
            <person name="Crook D."/>
            <person name="Lamagni T."/>
            <person name="Phin N."/>
            <person name="Smith E.G."/>
            <person name="Zambon M."/>
            <person name="Serr A."/>
            <person name="Goetting T."/>
            <person name="Ebner W."/>
            <person name="Thuermer A."/>
            <person name="Utpatel C."/>
            <person name="Sproer C."/>
            <person name="Bunk B."/>
            <person name="Nubel U."/>
            <person name="Bloemberg G."/>
            <person name="Bottger E."/>
            <person name="Niemann S."/>
            <person name="Wagner D."/>
            <person name="Sax H."/>
        </authorList>
    </citation>
    <scope>NUCLEOTIDE SEQUENCE [LARGE SCALE GENOMIC DNA]</scope>
    <source>
        <strain evidence="3 5">ZUERICH-2</strain>
    </source>
</reference>
<evidence type="ECO:0000313" key="5">
    <source>
        <dbReference type="Proteomes" id="UP000198286"/>
    </source>
</evidence>
<proteinExistence type="predicted"/>
<protein>
    <submittedName>
        <fullName evidence="3">PE family protein</fullName>
    </submittedName>
</protein>
<evidence type="ECO:0000259" key="2">
    <source>
        <dbReference type="Pfam" id="PF00934"/>
    </source>
</evidence>
<feature type="domain" description="PE" evidence="2">
    <location>
        <begin position="4"/>
        <end position="94"/>
    </location>
</feature>
<evidence type="ECO:0000313" key="3">
    <source>
        <dbReference type="EMBL" id="ASL14445.1"/>
    </source>
</evidence>
<dbReference type="SUPFAM" id="SSF140459">
    <property type="entry name" value="PE/PPE dimer-like"/>
    <property type="match status" value="1"/>
</dbReference>
<feature type="compositionally biased region" description="Polar residues" evidence="1">
    <location>
        <begin position="1"/>
        <end position="10"/>
    </location>
</feature>
<dbReference type="Pfam" id="PF00934">
    <property type="entry name" value="PE"/>
    <property type="match status" value="1"/>
</dbReference>
<dbReference type="AlphaFoldDB" id="A0A1Y0T3J1"/>
<reference evidence="4 6" key="2">
    <citation type="submission" date="2023-06" db="EMBL/GenBank/DDBJ databases">
        <title>Itaconate inhibition of nontuberculous mycobacteria.</title>
        <authorList>
            <person name="Breen P."/>
            <person name="Zimbric M."/>
            <person name="Caverly L."/>
        </authorList>
    </citation>
    <scope>NUCLEOTIDE SEQUENCE [LARGE SCALE GENOMIC DNA]</scope>
    <source>
        <strain evidence="4 6">FLAC1071</strain>
    </source>
</reference>
<dbReference type="Proteomes" id="UP000198286">
    <property type="component" value="Chromosome"/>
</dbReference>
<evidence type="ECO:0000313" key="4">
    <source>
        <dbReference type="EMBL" id="MDM3930176.1"/>
    </source>
</evidence>
<dbReference type="Gene3D" id="1.10.287.850">
    <property type="entry name" value="HP0062-like domain"/>
    <property type="match status" value="1"/>
</dbReference>
<dbReference type="InterPro" id="IPR038332">
    <property type="entry name" value="PPE_sf"/>
</dbReference>
<dbReference type="EMBL" id="JASZZX010000065">
    <property type="protein sequence ID" value="MDM3930176.1"/>
    <property type="molecule type" value="Genomic_DNA"/>
</dbReference>
<dbReference type="RefSeq" id="WP_042910221.1">
    <property type="nucleotide sequence ID" value="NZ_CP012885.2"/>
</dbReference>
<accession>A0A1Y0T3J1</accession>
<evidence type="ECO:0000313" key="6">
    <source>
        <dbReference type="Proteomes" id="UP001529272"/>
    </source>
</evidence>
<feature type="region of interest" description="Disordered" evidence="1">
    <location>
        <begin position="1"/>
        <end position="28"/>
    </location>
</feature>